<organism evidence="1 2">
    <name type="scientific">Candidatus Cohnella colombiensis</name>
    <dbReference type="NCBI Taxonomy" id="3121368"/>
    <lineage>
        <taxon>Bacteria</taxon>
        <taxon>Bacillati</taxon>
        <taxon>Bacillota</taxon>
        <taxon>Bacilli</taxon>
        <taxon>Bacillales</taxon>
        <taxon>Paenibacillaceae</taxon>
        <taxon>Cohnella</taxon>
    </lineage>
</organism>
<dbReference type="EMBL" id="CP119317">
    <property type="protein sequence ID" value="WEK54875.1"/>
    <property type="molecule type" value="Genomic_DNA"/>
</dbReference>
<accession>A0AA95F4T7</accession>
<evidence type="ECO:0008006" key="3">
    <source>
        <dbReference type="Google" id="ProtNLM"/>
    </source>
</evidence>
<evidence type="ECO:0000313" key="2">
    <source>
        <dbReference type="Proteomes" id="UP001178662"/>
    </source>
</evidence>
<name>A0AA95F4T7_9BACL</name>
<gene>
    <name evidence="1" type="ORF">P0Y55_01995</name>
</gene>
<evidence type="ECO:0000313" key="1">
    <source>
        <dbReference type="EMBL" id="WEK54875.1"/>
    </source>
</evidence>
<dbReference type="Gene3D" id="1.20.120.520">
    <property type="entry name" value="nmb1532 protein domain like"/>
    <property type="match status" value="1"/>
</dbReference>
<keyword evidence="2" id="KW-1185">Reference proteome</keyword>
<dbReference type="AlphaFoldDB" id="A0AA95F4T7"/>
<sequence>MKANSAPPLLELYNGYDRWKDEYLSLRIRHRELCRLLKWNPNNFDYPDWDGFHSSIQQRFLDFFRDWEQHQQQEQRFIYPIAKSSTGGTSLPVSVLEQESGLTQQFYEAYKEKAGLLESNSNLLAEEALISMLQVLLLLSEHFRVEDEFVIPIIETLLEQLEYNSL</sequence>
<dbReference type="Proteomes" id="UP001178662">
    <property type="component" value="Chromosome"/>
</dbReference>
<protein>
    <recommendedName>
        <fullName evidence="3">Hemerythrin-like domain-containing protein</fullName>
    </recommendedName>
</protein>
<proteinExistence type="predicted"/>
<reference evidence="1" key="1">
    <citation type="submission" date="2023-03" db="EMBL/GenBank/DDBJ databases">
        <title>Andean soil-derived lignocellulolytic bacterial consortium as a source of novel taxa and putative plastic-active enzymes.</title>
        <authorList>
            <person name="Diaz-Garcia L."/>
            <person name="Chuvochina M."/>
            <person name="Feuerriegel G."/>
            <person name="Bunk B."/>
            <person name="Sproer C."/>
            <person name="Streit W.R."/>
            <person name="Rodriguez L.M."/>
            <person name="Overmann J."/>
            <person name="Jimenez D.J."/>
        </authorList>
    </citation>
    <scope>NUCLEOTIDE SEQUENCE</scope>
    <source>
        <strain evidence="1">MAG 2441</strain>
    </source>
</reference>